<proteinExistence type="predicted"/>
<feature type="transmembrane region" description="Helical" evidence="1">
    <location>
        <begin position="69"/>
        <end position="91"/>
    </location>
</feature>
<evidence type="ECO:0000313" key="2">
    <source>
        <dbReference type="EMBL" id="AMD92460.1"/>
    </source>
</evidence>
<dbReference type="Proteomes" id="UP000063964">
    <property type="component" value="Chromosome"/>
</dbReference>
<feature type="transmembrane region" description="Helical" evidence="1">
    <location>
        <begin position="15"/>
        <end position="33"/>
    </location>
</feature>
<keyword evidence="3" id="KW-1185">Reference proteome</keyword>
<organism evidence="2 3">
    <name type="scientific">Desulfomicrobium orale DSM 12838</name>
    <dbReference type="NCBI Taxonomy" id="888061"/>
    <lineage>
        <taxon>Bacteria</taxon>
        <taxon>Pseudomonadati</taxon>
        <taxon>Thermodesulfobacteriota</taxon>
        <taxon>Desulfovibrionia</taxon>
        <taxon>Desulfovibrionales</taxon>
        <taxon>Desulfomicrobiaceae</taxon>
        <taxon>Desulfomicrobium</taxon>
    </lineage>
</organism>
<reference evidence="3" key="1">
    <citation type="submission" date="2016-02" db="EMBL/GenBank/DDBJ databases">
        <authorList>
            <person name="Holder M.E."/>
            <person name="Ajami N.J."/>
            <person name="Petrosino J.F."/>
        </authorList>
    </citation>
    <scope>NUCLEOTIDE SEQUENCE [LARGE SCALE GENOMIC DNA]</scope>
    <source>
        <strain evidence="3">DSM 12838</strain>
    </source>
</reference>
<name>A0A0X8JPD9_9BACT</name>
<dbReference type="KEGG" id="doa:AXF15_04600"/>
<dbReference type="EMBL" id="CP014230">
    <property type="protein sequence ID" value="AMD92460.1"/>
    <property type="molecule type" value="Genomic_DNA"/>
</dbReference>
<feature type="transmembrane region" description="Helical" evidence="1">
    <location>
        <begin position="97"/>
        <end position="120"/>
    </location>
</feature>
<keyword evidence="1" id="KW-1133">Transmembrane helix</keyword>
<sequence length="143" mass="15906">MLTIAACLPEADMRIITLAIVCSLPLAYFGAWLEQLYRKRQNLSYNAVISWNRRHPVHSMTPQTLTRRALAELFLLYSGLFLLCVLPPLLILKTVGFWLGAGFQPTWPFLWAAACTGAILSLRIHKAQITAGLALLLGILMGI</sequence>
<dbReference type="AlphaFoldDB" id="A0A0X8JPD9"/>
<accession>A0A0X8JPD9</accession>
<evidence type="ECO:0000313" key="3">
    <source>
        <dbReference type="Proteomes" id="UP000063964"/>
    </source>
</evidence>
<evidence type="ECO:0000256" key="1">
    <source>
        <dbReference type="SAM" id="Phobius"/>
    </source>
</evidence>
<gene>
    <name evidence="2" type="ORF">AXF15_04600</name>
</gene>
<protein>
    <submittedName>
        <fullName evidence="2">Uncharacterized protein</fullName>
    </submittedName>
</protein>
<keyword evidence="1" id="KW-0472">Membrane</keyword>
<dbReference type="STRING" id="888061.AXF15_04600"/>
<keyword evidence="1" id="KW-0812">Transmembrane</keyword>